<proteinExistence type="predicted"/>
<evidence type="ECO:0000313" key="7">
    <source>
        <dbReference type="EnsemblMetazoa" id="XP_031788860"/>
    </source>
</evidence>
<keyword evidence="3" id="KW-0862">Zinc</keyword>
<dbReference type="Pfam" id="PF13923">
    <property type="entry name" value="zf-C3HC4_2"/>
    <property type="match status" value="1"/>
</dbReference>
<feature type="domain" description="RING-type" evidence="6">
    <location>
        <begin position="395"/>
        <end position="433"/>
    </location>
</feature>
<keyword evidence="2 4" id="KW-0863">Zinc-finger</keyword>
<evidence type="ECO:0000256" key="4">
    <source>
        <dbReference type="PROSITE-ProRule" id="PRU00175"/>
    </source>
</evidence>
<evidence type="ECO:0000256" key="1">
    <source>
        <dbReference type="ARBA" id="ARBA00022723"/>
    </source>
</evidence>
<feature type="compositionally biased region" description="Polar residues" evidence="5">
    <location>
        <begin position="151"/>
        <end position="182"/>
    </location>
</feature>
<feature type="compositionally biased region" description="Polar residues" evidence="5">
    <location>
        <begin position="262"/>
        <end position="275"/>
    </location>
</feature>
<feature type="compositionally biased region" description="Polar residues" evidence="5">
    <location>
        <begin position="207"/>
        <end position="240"/>
    </location>
</feature>
<protein>
    <recommendedName>
        <fullName evidence="6">RING-type domain-containing protein</fullName>
    </recommendedName>
</protein>
<dbReference type="SUPFAM" id="SSF57850">
    <property type="entry name" value="RING/U-box"/>
    <property type="match status" value="1"/>
</dbReference>
<keyword evidence="1" id="KW-0479">Metal-binding</keyword>
<dbReference type="OrthoDB" id="9049620at2759"/>
<organism evidence="7 8">
    <name type="scientific">Nasonia vitripennis</name>
    <name type="common">Parasitic wasp</name>
    <dbReference type="NCBI Taxonomy" id="7425"/>
    <lineage>
        <taxon>Eukaryota</taxon>
        <taxon>Metazoa</taxon>
        <taxon>Ecdysozoa</taxon>
        <taxon>Arthropoda</taxon>
        <taxon>Hexapoda</taxon>
        <taxon>Insecta</taxon>
        <taxon>Pterygota</taxon>
        <taxon>Neoptera</taxon>
        <taxon>Endopterygota</taxon>
        <taxon>Hymenoptera</taxon>
        <taxon>Apocrita</taxon>
        <taxon>Proctotrupomorpha</taxon>
        <taxon>Chalcidoidea</taxon>
        <taxon>Pteromalidae</taxon>
        <taxon>Pteromalinae</taxon>
        <taxon>Nasonia</taxon>
    </lineage>
</organism>
<sequence>MYHFIFSNNNAQSTGTQKKPTDKQLVCIIDFMERHPRLANGIARASEVDENWSVLFALLHAKKGTRKTLAAWKKTWTGMVTAARQSMRFLIDGRKKSPMSPNHIRIIDIVGYNEEDSKVPLSISYEDPPCANSCKYEAPTNSWSRDRSCHEQPSTSSNWNNGLHTSRSTSNSYEQPPRTTSMNQYNAASTSSSSYQQQSRATRFDNRPSTSTAVSGSYEQPSSSIRSYNRPSTSSSTNQCWEPRLHLSLNQEPLPKRPRLGDSTTTEKNARSTAALSAAERSAKLVEKLEQKGQELVTSLANQLIGCFEKQNDVLKKGLQDLSETVVRTLPNVVATELQKALKNCNPVPNNATSQEESGTIEQLLIDEAADNDFDQVFNFIEQSVMAKKAEEGKCAICQDNITDRKQIQCNHSFCKYCIDTWLEHSRCCPVCRQKIPVDEKDLTWKDIVFDDSDDDL</sequence>
<evidence type="ECO:0000256" key="5">
    <source>
        <dbReference type="SAM" id="MobiDB-lite"/>
    </source>
</evidence>
<dbReference type="GO" id="GO:0008270">
    <property type="term" value="F:zinc ion binding"/>
    <property type="evidence" value="ECO:0007669"/>
    <property type="project" value="UniProtKB-KW"/>
</dbReference>
<dbReference type="RefSeq" id="XP_031788860.1">
    <property type="nucleotide sequence ID" value="XM_031933000.1"/>
</dbReference>
<dbReference type="Proteomes" id="UP000002358">
    <property type="component" value="Unassembled WGS sequence"/>
</dbReference>
<dbReference type="PANTHER" id="PTHR12109">
    <property type="entry name" value="RING FINGER PROTEIN 141-RELATED"/>
    <property type="match status" value="1"/>
</dbReference>
<dbReference type="InterPro" id="IPR001841">
    <property type="entry name" value="Znf_RING"/>
</dbReference>
<accession>A0A7M7QKL8</accession>
<evidence type="ECO:0000256" key="2">
    <source>
        <dbReference type="ARBA" id="ARBA00022771"/>
    </source>
</evidence>
<dbReference type="InterPro" id="IPR017907">
    <property type="entry name" value="Znf_RING_CS"/>
</dbReference>
<evidence type="ECO:0000313" key="8">
    <source>
        <dbReference type="Proteomes" id="UP000002358"/>
    </source>
</evidence>
<feature type="region of interest" description="Disordered" evidence="5">
    <location>
        <begin position="138"/>
        <end position="276"/>
    </location>
</feature>
<name>A0A7M7QKL8_NASVI</name>
<feature type="compositionally biased region" description="Low complexity" evidence="5">
    <location>
        <begin position="183"/>
        <end position="201"/>
    </location>
</feature>
<dbReference type="Gene3D" id="3.30.40.10">
    <property type="entry name" value="Zinc/RING finger domain, C3HC4 (zinc finger)"/>
    <property type="match status" value="1"/>
</dbReference>
<dbReference type="KEGG" id="nvi:103318191"/>
<dbReference type="InParanoid" id="A0A7M7QKL8"/>
<dbReference type="PROSITE" id="PS50089">
    <property type="entry name" value="ZF_RING_2"/>
    <property type="match status" value="1"/>
</dbReference>
<dbReference type="InterPro" id="IPR047126">
    <property type="entry name" value="RNF141-like"/>
</dbReference>
<dbReference type="AlphaFoldDB" id="A0A7M7QKL8"/>
<dbReference type="SMART" id="SM00184">
    <property type="entry name" value="RING"/>
    <property type="match status" value="1"/>
</dbReference>
<keyword evidence="8" id="KW-1185">Reference proteome</keyword>
<dbReference type="PROSITE" id="PS00518">
    <property type="entry name" value="ZF_RING_1"/>
    <property type="match status" value="1"/>
</dbReference>
<dbReference type="InterPro" id="IPR013083">
    <property type="entry name" value="Znf_RING/FYVE/PHD"/>
</dbReference>
<dbReference type="GeneID" id="103318191"/>
<evidence type="ECO:0000259" key="6">
    <source>
        <dbReference type="PROSITE" id="PS50089"/>
    </source>
</evidence>
<dbReference type="EnsemblMetazoa" id="XM_031933000">
    <property type="protein sequence ID" value="XP_031788860"/>
    <property type="gene ID" value="LOC103318191"/>
</dbReference>
<evidence type="ECO:0000256" key="3">
    <source>
        <dbReference type="ARBA" id="ARBA00022833"/>
    </source>
</evidence>
<reference evidence="7" key="1">
    <citation type="submission" date="2021-01" db="UniProtKB">
        <authorList>
            <consortium name="EnsemblMetazoa"/>
        </authorList>
    </citation>
    <scope>IDENTIFICATION</scope>
</reference>